<dbReference type="InterPro" id="IPR025369">
    <property type="entry name" value="DUF4274"/>
</dbReference>
<accession>A0A2M9XVM2</accession>
<evidence type="ECO:0000259" key="1">
    <source>
        <dbReference type="Pfam" id="PF14096"/>
    </source>
</evidence>
<organism evidence="2 3">
    <name type="scientific">Leptospira kmetyi</name>
    <dbReference type="NCBI Taxonomy" id="408139"/>
    <lineage>
        <taxon>Bacteria</taxon>
        <taxon>Pseudomonadati</taxon>
        <taxon>Spirochaetota</taxon>
        <taxon>Spirochaetia</taxon>
        <taxon>Leptospirales</taxon>
        <taxon>Leptospiraceae</taxon>
        <taxon>Leptospira</taxon>
    </lineage>
</organism>
<sequence>MKNLPFPIDRLAFIEAYFSSSAFGPIQRNSFEELKNSLELHYALLEYDWDGGMKFVRWVAESPLCDLGTALVIYWKMCPSFYTQFQNEHEAKLEGENVRENFIFLKELESRILGKEFQSENIQYDPANDETNDCFLHDEETGKWKIPDLLKRPNQGKPFPQFAFFEDVYSTEEFRALFQKYESEERRINFSETTLV</sequence>
<dbReference type="OrthoDB" id="340433at2"/>
<feature type="domain" description="DUF4274" evidence="1">
    <location>
        <begin position="36"/>
        <end position="113"/>
    </location>
</feature>
<dbReference type="Proteomes" id="UP000276407">
    <property type="component" value="Chromosome 1"/>
</dbReference>
<dbReference type="Pfam" id="PF14096">
    <property type="entry name" value="DUF4274"/>
    <property type="match status" value="1"/>
</dbReference>
<dbReference type="AlphaFoldDB" id="A0A2M9XVM2"/>
<name>A0A2M9XVM2_9LEPT</name>
<gene>
    <name evidence="2" type="ORF">EFP84_17560</name>
</gene>
<dbReference type="EMBL" id="CP033614">
    <property type="protein sequence ID" value="AYV57136.1"/>
    <property type="molecule type" value="Genomic_DNA"/>
</dbReference>
<protein>
    <submittedName>
        <fullName evidence="2">DUF4274 domain-containing protein</fullName>
    </submittedName>
</protein>
<evidence type="ECO:0000313" key="2">
    <source>
        <dbReference type="EMBL" id="AYV57136.1"/>
    </source>
</evidence>
<reference evidence="2 3" key="1">
    <citation type="submission" date="2018-11" db="EMBL/GenBank/DDBJ databases">
        <title>Complete genome sequence of Leptospira kmetyi isolate LS 001/16 from soil sample associated with a leptospirosis patient in Kelantan.</title>
        <authorList>
            <person name="Muhammad Yusoff F."/>
            <person name="Muhammad Yusoff S."/>
            <person name="Ahmad M.N."/>
            <person name="Yusof N.Y."/>
            <person name="Aziah I."/>
        </authorList>
    </citation>
    <scope>NUCLEOTIDE SEQUENCE [LARGE SCALE GENOMIC DNA]</scope>
    <source>
        <strain evidence="2 3">LS 001/16</strain>
    </source>
</reference>
<dbReference type="RefSeq" id="WP_010575294.1">
    <property type="nucleotide sequence ID" value="NZ_CP033614.1"/>
</dbReference>
<dbReference type="KEGG" id="lkm:EFP84_17560"/>
<evidence type="ECO:0000313" key="3">
    <source>
        <dbReference type="Proteomes" id="UP000276407"/>
    </source>
</evidence>
<proteinExistence type="predicted"/>